<comment type="caution">
    <text evidence="1">The sequence shown here is derived from an EMBL/GenBank/DDBJ whole genome shotgun (WGS) entry which is preliminary data.</text>
</comment>
<dbReference type="EMBL" id="CM042881">
    <property type="protein sequence ID" value="KAI4386058.1"/>
    <property type="molecule type" value="Genomic_DNA"/>
</dbReference>
<protein>
    <submittedName>
        <fullName evidence="1">Uncharacterized protein</fullName>
    </submittedName>
</protein>
<organism evidence="1 2">
    <name type="scientific">Melastoma candidum</name>
    <dbReference type="NCBI Taxonomy" id="119954"/>
    <lineage>
        <taxon>Eukaryota</taxon>
        <taxon>Viridiplantae</taxon>
        <taxon>Streptophyta</taxon>
        <taxon>Embryophyta</taxon>
        <taxon>Tracheophyta</taxon>
        <taxon>Spermatophyta</taxon>
        <taxon>Magnoliopsida</taxon>
        <taxon>eudicotyledons</taxon>
        <taxon>Gunneridae</taxon>
        <taxon>Pentapetalae</taxon>
        <taxon>rosids</taxon>
        <taxon>malvids</taxon>
        <taxon>Myrtales</taxon>
        <taxon>Melastomataceae</taxon>
        <taxon>Melastomatoideae</taxon>
        <taxon>Melastomateae</taxon>
        <taxon>Melastoma</taxon>
    </lineage>
</organism>
<evidence type="ECO:0000313" key="1">
    <source>
        <dbReference type="EMBL" id="KAI4386058.1"/>
    </source>
</evidence>
<name>A0ACB9S910_9MYRT</name>
<accession>A0ACB9S910</accession>
<gene>
    <name evidence="1" type="ORF">MLD38_004026</name>
</gene>
<reference evidence="2" key="1">
    <citation type="journal article" date="2023" name="Front. Plant Sci.">
        <title>Chromosomal-level genome assembly of Melastoma candidum provides insights into trichome evolution.</title>
        <authorList>
            <person name="Zhong Y."/>
            <person name="Wu W."/>
            <person name="Sun C."/>
            <person name="Zou P."/>
            <person name="Liu Y."/>
            <person name="Dai S."/>
            <person name="Zhou R."/>
        </authorList>
    </citation>
    <scope>NUCLEOTIDE SEQUENCE [LARGE SCALE GENOMIC DNA]</scope>
</reference>
<sequence length="200" mass="21584">MSYFGCRAASASDLQITVFFPQNHNTTEALLGIRTCSSPFDKRVVLNPRMKEQERSLDPQLWHACSGGMVEMPLSTPKSSTSLRATKSTPPPPSTSQTRRGSLPSSSAAWRPSSSSLTRRPDEVYAKIGLVPLQGNELDLEDDGAAGGHGSDHNPEKPASFAKTLTQSDATTAGGFPSLGTALRRFSPSWITPLIRRCRP</sequence>
<dbReference type="Proteomes" id="UP001057402">
    <property type="component" value="Chromosome 2"/>
</dbReference>
<evidence type="ECO:0000313" key="2">
    <source>
        <dbReference type="Proteomes" id="UP001057402"/>
    </source>
</evidence>
<keyword evidence="2" id="KW-1185">Reference proteome</keyword>
<proteinExistence type="predicted"/>